<dbReference type="InterPro" id="IPR002942">
    <property type="entry name" value="S4_RNA-bd"/>
</dbReference>
<organism evidence="8 9">
    <name type="scientific">Lachnospira multipara</name>
    <dbReference type="NCBI Taxonomy" id="28051"/>
    <lineage>
        <taxon>Bacteria</taxon>
        <taxon>Bacillati</taxon>
        <taxon>Bacillota</taxon>
        <taxon>Clostridia</taxon>
        <taxon>Lachnospirales</taxon>
        <taxon>Lachnospiraceae</taxon>
        <taxon>Lachnospira</taxon>
    </lineage>
</organism>
<evidence type="ECO:0000256" key="4">
    <source>
        <dbReference type="ARBA" id="ARBA00031870"/>
    </source>
</evidence>
<evidence type="ECO:0000259" key="7">
    <source>
        <dbReference type="SMART" id="SM00363"/>
    </source>
</evidence>
<keyword evidence="6" id="KW-0694">RNA-binding</keyword>
<evidence type="ECO:0000256" key="3">
    <source>
        <dbReference type="ARBA" id="ARBA00023235"/>
    </source>
</evidence>
<dbReference type="Pfam" id="PF00849">
    <property type="entry name" value="PseudoU_synth_2"/>
    <property type="match status" value="1"/>
</dbReference>
<dbReference type="GO" id="GO:0120159">
    <property type="term" value="F:rRNA pseudouridine synthase activity"/>
    <property type="evidence" value="ECO:0007669"/>
    <property type="project" value="UniProtKB-ARBA"/>
</dbReference>
<protein>
    <recommendedName>
        <fullName evidence="4">RNA pseudouridylate synthase</fullName>
    </recommendedName>
    <alternativeName>
        <fullName evidence="5">RNA-uridine isomerase</fullName>
    </alternativeName>
</protein>
<dbReference type="GO" id="GO:0003723">
    <property type="term" value="F:RNA binding"/>
    <property type="evidence" value="ECO:0007669"/>
    <property type="project" value="UniProtKB-KW"/>
</dbReference>
<gene>
    <name evidence="8" type="ORF">SAMN05216537_101133</name>
</gene>
<accession>A0A1H5RLB1</accession>
<proteinExistence type="inferred from homology"/>
<dbReference type="SUPFAM" id="SSF55120">
    <property type="entry name" value="Pseudouridine synthase"/>
    <property type="match status" value="1"/>
</dbReference>
<dbReference type="Gene3D" id="3.30.2350.10">
    <property type="entry name" value="Pseudouridine synthase"/>
    <property type="match status" value="1"/>
</dbReference>
<evidence type="ECO:0000256" key="2">
    <source>
        <dbReference type="ARBA" id="ARBA00010876"/>
    </source>
</evidence>
<dbReference type="InterPro" id="IPR036986">
    <property type="entry name" value="S4_RNA-bd_sf"/>
</dbReference>
<comment type="similarity">
    <text evidence="2">Belongs to the pseudouridine synthase RluA family.</text>
</comment>
<dbReference type="InterPro" id="IPR020103">
    <property type="entry name" value="PsdUridine_synth_cat_dom_sf"/>
</dbReference>
<dbReference type="PANTHER" id="PTHR21600:SF83">
    <property type="entry name" value="PSEUDOURIDYLATE SYNTHASE RPUSD4, MITOCHONDRIAL"/>
    <property type="match status" value="1"/>
</dbReference>
<dbReference type="AlphaFoldDB" id="A0A1H5RLB1"/>
<evidence type="ECO:0000313" key="9">
    <source>
        <dbReference type="Proteomes" id="UP000236726"/>
    </source>
</evidence>
<dbReference type="GO" id="GO:0000455">
    <property type="term" value="P:enzyme-directed rRNA pseudouridine synthesis"/>
    <property type="evidence" value="ECO:0007669"/>
    <property type="project" value="UniProtKB-ARBA"/>
</dbReference>
<evidence type="ECO:0000256" key="1">
    <source>
        <dbReference type="ARBA" id="ARBA00000073"/>
    </source>
</evidence>
<dbReference type="InterPro" id="IPR050188">
    <property type="entry name" value="RluA_PseudoU_synthase"/>
</dbReference>
<sequence length="345" mass="39496">MKEIIISNKNANQRLDKYLCKYLSNAPLSFIYKMLRKKNITLNGKKSDGKDLLKKDDVIKIFFSEETLEKFTKGEDSGKDNKISSYYNKIYKDLKVIYEDEDYIFIDKPVGLLTQKAKNDDVSLNELLIAYLIKNGNLKIEDLDTFKPSVCNRLDRNTSGIVACGKTIKGLQELSKGFKDRTFDKYYITVVSGVLTKSETISAKLTKDNKLNKVTVNNINSKATDNYDANTEYIKTKYTPIANNGELTLLKVKLITGKTHQIRAHLASINHPLIGDYKYGDNKLNDYFKKKYQLSSQLLTAYELKCNLNNNDYTIKSEIPKLFLSILKGEGLWEPGIQEDLEEKH</sequence>
<dbReference type="PROSITE" id="PS50889">
    <property type="entry name" value="S4"/>
    <property type="match status" value="1"/>
</dbReference>
<dbReference type="RefSeq" id="WP_103952022.1">
    <property type="nucleotide sequence ID" value="NZ_FNUL01000001.1"/>
</dbReference>
<dbReference type="SMART" id="SM00363">
    <property type="entry name" value="S4"/>
    <property type="match status" value="1"/>
</dbReference>
<dbReference type="EMBL" id="FNUL01000001">
    <property type="protein sequence ID" value="SEF39139.1"/>
    <property type="molecule type" value="Genomic_DNA"/>
</dbReference>
<dbReference type="CDD" id="cd00165">
    <property type="entry name" value="S4"/>
    <property type="match status" value="1"/>
</dbReference>
<dbReference type="InterPro" id="IPR006145">
    <property type="entry name" value="PsdUridine_synth_RsuA/RluA"/>
</dbReference>
<evidence type="ECO:0000256" key="6">
    <source>
        <dbReference type="PROSITE-ProRule" id="PRU00182"/>
    </source>
</evidence>
<evidence type="ECO:0000256" key="5">
    <source>
        <dbReference type="ARBA" id="ARBA00033164"/>
    </source>
</evidence>
<dbReference type="Gene3D" id="3.10.290.10">
    <property type="entry name" value="RNA-binding S4 domain"/>
    <property type="match status" value="1"/>
</dbReference>
<dbReference type="PANTHER" id="PTHR21600">
    <property type="entry name" value="MITOCHONDRIAL RNA PSEUDOURIDINE SYNTHASE"/>
    <property type="match status" value="1"/>
</dbReference>
<dbReference type="CDD" id="cd02869">
    <property type="entry name" value="PseudoU_synth_RluA_like"/>
    <property type="match status" value="1"/>
</dbReference>
<feature type="domain" description="RNA-binding S4" evidence="7">
    <location>
        <begin position="13"/>
        <end position="73"/>
    </location>
</feature>
<reference evidence="8 9" key="1">
    <citation type="submission" date="2016-10" db="EMBL/GenBank/DDBJ databases">
        <authorList>
            <person name="de Groot N.N."/>
        </authorList>
    </citation>
    <scope>NUCLEOTIDE SEQUENCE [LARGE SCALE GENOMIC DNA]</scope>
    <source>
        <strain evidence="8 9">D15d</strain>
    </source>
</reference>
<keyword evidence="9" id="KW-1185">Reference proteome</keyword>
<comment type="catalytic activity">
    <reaction evidence="1">
        <text>a uridine in RNA = a pseudouridine in RNA</text>
        <dbReference type="Rhea" id="RHEA:48348"/>
        <dbReference type="Rhea" id="RHEA-COMP:12068"/>
        <dbReference type="Rhea" id="RHEA-COMP:12069"/>
        <dbReference type="ChEBI" id="CHEBI:65314"/>
        <dbReference type="ChEBI" id="CHEBI:65315"/>
    </reaction>
</comment>
<name>A0A1H5RLB1_9FIRM</name>
<evidence type="ECO:0000313" key="8">
    <source>
        <dbReference type="EMBL" id="SEF39139.1"/>
    </source>
</evidence>
<dbReference type="Proteomes" id="UP000236726">
    <property type="component" value="Unassembled WGS sequence"/>
</dbReference>
<keyword evidence="3" id="KW-0413">Isomerase</keyword>